<keyword evidence="2" id="KW-1185">Reference proteome</keyword>
<evidence type="ECO:0000313" key="2">
    <source>
        <dbReference type="Proteomes" id="UP001328107"/>
    </source>
</evidence>
<feature type="non-terminal residue" evidence="1">
    <location>
        <position position="1"/>
    </location>
</feature>
<name>A0AAN5I025_9BILA</name>
<dbReference type="EMBL" id="BTRK01000004">
    <property type="protein sequence ID" value="GMR46949.1"/>
    <property type="molecule type" value="Genomic_DNA"/>
</dbReference>
<sequence>DKDENASKYFSHKKHGLVDLEPERLVNEPVRDCDNGTHYHRNARHHLRSHRGAAAAYAVREHRVLVDHLREGKKLRLSK</sequence>
<organism evidence="1 2">
    <name type="scientific">Pristionchus mayeri</name>
    <dbReference type="NCBI Taxonomy" id="1317129"/>
    <lineage>
        <taxon>Eukaryota</taxon>
        <taxon>Metazoa</taxon>
        <taxon>Ecdysozoa</taxon>
        <taxon>Nematoda</taxon>
        <taxon>Chromadorea</taxon>
        <taxon>Rhabditida</taxon>
        <taxon>Rhabditina</taxon>
        <taxon>Diplogasteromorpha</taxon>
        <taxon>Diplogasteroidea</taxon>
        <taxon>Neodiplogasteridae</taxon>
        <taxon>Pristionchus</taxon>
    </lineage>
</organism>
<comment type="caution">
    <text evidence="1">The sequence shown here is derived from an EMBL/GenBank/DDBJ whole genome shotgun (WGS) entry which is preliminary data.</text>
</comment>
<evidence type="ECO:0000313" key="1">
    <source>
        <dbReference type="EMBL" id="GMR46949.1"/>
    </source>
</evidence>
<reference evidence="2" key="1">
    <citation type="submission" date="2022-10" db="EMBL/GenBank/DDBJ databases">
        <title>Genome assembly of Pristionchus species.</title>
        <authorList>
            <person name="Yoshida K."/>
            <person name="Sommer R.J."/>
        </authorList>
    </citation>
    <scope>NUCLEOTIDE SEQUENCE [LARGE SCALE GENOMIC DNA]</scope>
    <source>
        <strain evidence="2">RS5460</strain>
    </source>
</reference>
<gene>
    <name evidence="1" type="ORF">PMAYCL1PPCAC_17144</name>
</gene>
<dbReference type="AlphaFoldDB" id="A0AAN5I025"/>
<accession>A0AAN5I025</accession>
<proteinExistence type="predicted"/>
<protein>
    <submittedName>
        <fullName evidence="1">Uncharacterized protein</fullName>
    </submittedName>
</protein>
<dbReference type="Proteomes" id="UP001328107">
    <property type="component" value="Unassembled WGS sequence"/>
</dbReference>
<feature type="non-terminal residue" evidence="1">
    <location>
        <position position="79"/>
    </location>
</feature>